<feature type="transmembrane region" description="Helical" evidence="2">
    <location>
        <begin position="318"/>
        <end position="344"/>
    </location>
</feature>
<organism evidence="4 5">
    <name type="scientific">Effrenium voratum</name>
    <dbReference type="NCBI Taxonomy" id="2562239"/>
    <lineage>
        <taxon>Eukaryota</taxon>
        <taxon>Sar</taxon>
        <taxon>Alveolata</taxon>
        <taxon>Dinophyceae</taxon>
        <taxon>Suessiales</taxon>
        <taxon>Symbiodiniaceae</taxon>
        <taxon>Effrenium</taxon>
    </lineage>
</organism>
<evidence type="ECO:0000256" key="1">
    <source>
        <dbReference type="SAM" id="MobiDB-lite"/>
    </source>
</evidence>
<keyword evidence="5" id="KW-1185">Reference proteome</keyword>
<gene>
    <name evidence="4" type="ORF">EVOR1521_LOCUS4934</name>
</gene>
<dbReference type="Proteomes" id="UP001178507">
    <property type="component" value="Unassembled WGS sequence"/>
</dbReference>
<evidence type="ECO:0000256" key="3">
    <source>
        <dbReference type="SAM" id="SignalP"/>
    </source>
</evidence>
<name>A0AA36HV87_9DINO</name>
<keyword evidence="2" id="KW-0812">Transmembrane</keyword>
<evidence type="ECO:0000313" key="5">
    <source>
        <dbReference type="Proteomes" id="UP001178507"/>
    </source>
</evidence>
<dbReference type="Gene3D" id="2.30.30.100">
    <property type="match status" value="1"/>
</dbReference>
<accession>A0AA36HV87</accession>
<reference evidence="4" key="1">
    <citation type="submission" date="2023-08" db="EMBL/GenBank/DDBJ databases">
        <authorList>
            <person name="Chen Y."/>
            <person name="Shah S."/>
            <person name="Dougan E. K."/>
            <person name="Thang M."/>
            <person name="Chan C."/>
        </authorList>
    </citation>
    <scope>NUCLEOTIDE SEQUENCE</scope>
</reference>
<protein>
    <submittedName>
        <fullName evidence="4">Uncharacterized protein</fullName>
    </submittedName>
</protein>
<evidence type="ECO:0000256" key="2">
    <source>
        <dbReference type="SAM" id="Phobius"/>
    </source>
</evidence>
<feature type="chain" id="PRO_5041235668" evidence="3">
    <location>
        <begin position="16"/>
        <end position="412"/>
    </location>
</feature>
<keyword evidence="3" id="KW-0732">Signal</keyword>
<feature type="compositionally biased region" description="Polar residues" evidence="1">
    <location>
        <begin position="399"/>
        <end position="412"/>
    </location>
</feature>
<feature type="region of interest" description="Disordered" evidence="1">
    <location>
        <begin position="386"/>
        <end position="412"/>
    </location>
</feature>
<proteinExistence type="predicted"/>
<dbReference type="AlphaFoldDB" id="A0AA36HV87"/>
<comment type="caution">
    <text evidence="4">The sequence shown here is derived from an EMBL/GenBank/DDBJ whole genome shotgun (WGS) entry which is preliminary data.</text>
</comment>
<sequence length="412" mass="44962">MRSLALACLAGGALGAGALSPEHALGAAALRVTQSAKGFERLRRELAAAGATTTRLVEGLSEAELDLLSGRGPGSALEQRFLELQRPGPRSKLRTSHPAPSRLEQAVGTAETELTGRRVLEVAKLGGSLEAEDCRSMATVPVNPKPFLNDLTGKLVLTKLKWGMEYKGQLKLLTMRLALALLVVRAFGQEVKPRRPIVTTDIVHGTGELLYDMYSAAYNKFLVHHVDKHSKTVREAIEPMLPEDPMGQICSKVGLEKQELLRHMDSASYAVSNASAQAAEHGSRVYELLSRGAHFVVDGFERLLPTHKGLIGRQPLDLLIFCLWVVVVLYITMKIGLVFFKIAWSIFIFGLKMMCCCGCRGAEEILRRPPSSRSLRQGGCGLCFRRKPPPKGAQRQRQEVNTAGGSASRMTN</sequence>
<evidence type="ECO:0000313" key="4">
    <source>
        <dbReference type="EMBL" id="CAJ1375711.1"/>
    </source>
</evidence>
<keyword evidence="2" id="KW-1133">Transmembrane helix</keyword>
<keyword evidence="2" id="KW-0472">Membrane</keyword>
<dbReference type="EMBL" id="CAUJNA010000336">
    <property type="protein sequence ID" value="CAJ1375711.1"/>
    <property type="molecule type" value="Genomic_DNA"/>
</dbReference>
<feature type="signal peptide" evidence="3">
    <location>
        <begin position="1"/>
        <end position="15"/>
    </location>
</feature>